<dbReference type="EMBL" id="QMIG01000001">
    <property type="protein sequence ID" value="RAW18637.1"/>
    <property type="molecule type" value="Genomic_DNA"/>
</dbReference>
<feature type="compositionally biased region" description="Basic and acidic residues" evidence="1">
    <location>
        <begin position="11"/>
        <end position="21"/>
    </location>
</feature>
<keyword evidence="2" id="KW-1133">Transmembrane helix</keyword>
<feature type="region of interest" description="Disordered" evidence="1">
    <location>
        <begin position="1"/>
        <end position="24"/>
    </location>
</feature>
<feature type="region of interest" description="Disordered" evidence="1">
    <location>
        <begin position="420"/>
        <end position="441"/>
    </location>
</feature>
<feature type="transmembrane region" description="Helical" evidence="2">
    <location>
        <begin position="257"/>
        <end position="274"/>
    </location>
</feature>
<dbReference type="NCBIfam" id="TIGR04222">
    <property type="entry name" value="near_uncomplex"/>
    <property type="match status" value="1"/>
</dbReference>
<keyword evidence="2" id="KW-0472">Membrane</keyword>
<evidence type="ECO:0000313" key="3">
    <source>
        <dbReference type="EMBL" id="RAW18637.1"/>
    </source>
</evidence>
<proteinExistence type="predicted"/>
<feature type="transmembrane region" description="Helical" evidence="2">
    <location>
        <begin position="200"/>
        <end position="225"/>
    </location>
</feature>
<evidence type="ECO:0000313" key="4">
    <source>
        <dbReference type="Proteomes" id="UP000250462"/>
    </source>
</evidence>
<feature type="transmembrane region" description="Helical" evidence="2">
    <location>
        <begin position="231"/>
        <end position="252"/>
    </location>
</feature>
<comment type="caution">
    <text evidence="3">The sequence shown here is derived from an EMBL/GenBank/DDBJ whole genome shotgun (WGS) entry which is preliminary data.</text>
</comment>
<accession>A0A329R238</accession>
<name>A0A329R238_9ACTN</name>
<sequence length="441" mass="45448">MNTRRPHRTPSVHDQRERDLGCDAPQSVTSGEIVTVTVLVPVIIGGVFVLLGLVYVLTGMRGRRMRARAAQGSALTVDDLDEHELALLAGGKRRLGQVVLARLYRDGRIRVRRAGRGIRKPLARVEAVGNDDGRGDTGLDHELDVAAMDVVARRPSCHPAVLVAAVGRSRWTQPALSRLRSAGLLLPAERLRGIERLHSLAVGIQSIMVFPLAAGILFSMMFLAASSASGGAPRLLTVPLFLATPLVLVLVLRFFGVAALVLLGTVFALVYLVAPELPDAVGAAGLAFCGAWLATYGVHLVTRRHLGPRTPAGDRLLDAARSRLEGSRRPGAASMPFVVALLGLANLRGWVYAKSSGKASSGHEVEPHWAGLCDFADACGQSSDLLSGTNGDGGPGGAFSSDGGDGSFASFGGFGDALGGGGVSGSGGPGGGDGGGDGGGG</sequence>
<gene>
    <name evidence="3" type="ORF">DPM12_00710</name>
</gene>
<evidence type="ECO:0000256" key="1">
    <source>
        <dbReference type="SAM" id="MobiDB-lite"/>
    </source>
</evidence>
<dbReference type="InterPro" id="IPR026467">
    <property type="entry name" value="Ser/Gly_Cys_C_dom"/>
</dbReference>
<dbReference type="AlphaFoldDB" id="A0A329R238"/>
<reference evidence="3 4" key="1">
    <citation type="submission" date="2018-06" db="EMBL/GenBank/DDBJ databases">
        <title>Phytoactinopolyspora halophila sp. nov., a novel halophilic actinomycete isolated from a saline soil in China.</title>
        <authorList>
            <person name="Tang S.-K."/>
        </authorList>
    </citation>
    <scope>NUCLEOTIDE SEQUENCE [LARGE SCALE GENOMIC DNA]</scope>
    <source>
        <strain evidence="3 4">YIM 96934</strain>
    </source>
</reference>
<evidence type="ECO:0000256" key="2">
    <source>
        <dbReference type="SAM" id="Phobius"/>
    </source>
</evidence>
<keyword evidence="2" id="KW-0812">Transmembrane</keyword>
<feature type="transmembrane region" description="Helical" evidence="2">
    <location>
        <begin position="280"/>
        <end position="301"/>
    </location>
</feature>
<feature type="compositionally biased region" description="Basic residues" evidence="1">
    <location>
        <begin position="1"/>
        <end position="10"/>
    </location>
</feature>
<protein>
    <recommendedName>
        <fullName evidence="5">TIGR04222 domain-containing membrane protein</fullName>
    </recommendedName>
</protein>
<organism evidence="3 4">
    <name type="scientific">Phytoactinopolyspora halophila</name>
    <dbReference type="NCBI Taxonomy" id="1981511"/>
    <lineage>
        <taxon>Bacteria</taxon>
        <taxon>Bacillati</taxon>
        <taxon>Actinomycetota</taxon>
        <taxon>Actinomycetes</taxon>
        <taxon>Jiangellales</taxon>
        <taxon>Jiangellaceae</taxon>
        <taxon>Phytoactinopolyspora</taxon>
    </lineage>
</organism>
<dbReference type="Proteomes" id="UP000250462">
    <property type="component" value="Unassembled WGS sequence"/>
</dbReference>
<feature type="transmembrane region" description="Helical" evidence="2">
    <location>
        <begin position="33"/>
        <end position="58"/>
    </location>
</feature>
<evidence type="ECO:0008006" key="5">
    <source>
        <dbReference type="Google" id="ProtNLM"/>
    </source>
</evidence>
<keyword evidence="4" id="KW-1185">Reference proteome</keyword>